<evidence type="ECO:0000256" key="1">
    <source>
        <dbReference type="ARBA" id="ARBA00004479"/>
    </source>
</evidence>
<evidence type="ECO:0000256" key="5">
    <source>
        <dbReference type="ARBA" id="ARBA00022737"/>
    </source>
</evidence>
<dbReference type="FunFam" id="2.60.40.10:FF:000009">
    <property type="entry name" value="receptor-type tyrosine-protein phosphatase U isoform X1"/>
    <property type="match status" value="1"/>
</dbReference>
<keyword evidence="10" id="KW-1015">Disulfide bond</keyword>
<dbReference type="Pfam" id="PF00102">
    <property type="entry name" value="Y_phosphatase"/>
    <property type="match status" value="2"/>
</dbReference>
<dbReference type="SUPFAM" id="SSF49899">
    <property type="entry name" value="Concanavalin A-like lectins/glucanases"/>
    <property type="match status" value="1"/>
</dbReference>
<feature type="domain" description="Fibronectin type-III" evidence="17">
    <location>
        <begin position="457"/>
        <end position="563"/>
    </location>
</feature>
<evidence type="ECO:0000259" key="16">
    <source>
        <dbReference type="PROSITE" id="PS50060"/>
    </source>
</evidence>
<dbReference type="PRINTS" id="PR00020">
    <property type="entry name" value="MAMDOMAIN"/>
</dbReference>
<dbReference type="InterPro" id="IPR057598">
    <property type="entry name" value="Fn3_PTPRU"/>
</dbReference>
<reference evidence="18" key="2">
    <citation type="submission" date="2025-09" db="UniProtKB">
        <authorList>
            <consortium name="Ensembl"/>
        </authorList>
    </citation>
    <scope>IDENTIFICATION</scope>
</reference>
<comment type="subcellular location">
    <subcellularLocation>
        <location evidence="1">Membrane</location>
        <topology evidence="1">Single-pass type I membrane protein</topology>
    </subcellularLocation>
</comment>
<dbReference type="Pfam" id="PF23144">
    <property type="entry name" value="Fn3_PTPRU"/>
    <property type="match status" value="1"/>
</dbReference>
<keyword evidence="11" id="KW-0675">Receptor</keyword>
<dbReference type="InterPro" id="IPR029021">
    <property type="entry name" value="Prot-tyrosine_phosphatase-like"/>
</dbReference>
<keyword evidence="4" id="KW-0732">Signal</keyword>
<dbReference type="PROSITE" id="PS50853">
    <property type="entry name" value="FN3"/>
    <property type="match status" value="3"/>
</dbReference>
<evidence type="ECO:0000256" key="11">
    <source>
        <dbReference type="ARBA" id="ARBA00023170"/>
    </source>
</evidence>
<dbReference type="GO" id="GO:0016020">
    <property type="term" value="C:membrane"/>
    <property type="evidence" value="ECO:0007669"/>
    <property type="project" value="UniProtKB-SubCell"/>
</dbReference>
<dbReference type="SUPFAM" id="SSF49265">
    <property type="entry name" value="Fibronectin type III"/>
    <property type="match status" value="2"/>
</dbReference>
<dbReference type="PROSITE" id="PS00383">
    <property type="entry name" value="TYR_PHOSPHATASE_1"/>
    <property type="match status" value="2"/>
</dbReference>
<dbReference type="InterPro" id="IPR000387">
    <property type="entry name" value="Tyr_Pase_dom"/>
</dbReference>
<dbReference type="FunFam" id="2.60.40.10:FF:000048">
    <property type="entry name" value="receptor-type tyrosine-protein phosphatase U isoform X1"/>
    <property type="match status" value="1"/>
</dbReference>
<evidence type="ECO:0000256" key="4">
    <source>
        <dbReference type="ARBA" id="ARBA00022729"/>
    </source>
</evidence>
<evidence type="ECO:0000259" key="17">
    <source>
        <dbReference type="PROSITE" id="PS50853"/>
    </source>
</evidence>
<dbReference type="PANTHER" id="PTHR24051:SF10">
    <property type="entry name" value="RECEPTOR-TYPE TYROSINE-PROTEIN PHOSPHATASE U-RELATED"/>
    <property type="match status" value="1"/>
</dbReference>
<dbReference type="PROSITE" id="PS00740">
    <property type="entry name" value="MAM_1"/>
    <property type="match status" value="1"/>
</dbReference>
<evidence type="ECO:0000256" key="8">
    <source>
        <dbReference type="ARBA" id="ARBA00022989"/>
    </source>
</evidence>
<evidence type="ECO:0000256" key="7">
    <source>
        <dbReference type="ARBA" id="ARBA00022912"/>
    </source>
</evidence>
<keyword evidence="8" id="KW-1133">Transmembrane helix</keyword>
<keyword evidence="6" id="KW-0378">Hydrolase</keyword>
<gene>
    <name evidence="18" type="primary">PTPRU</name>
</gene>
<dbReference type="InterPro" id="IPR000242">
    <property type="entry name" value="PTP_cat"/>
</dbReference>
<evidence type="ECO:0000256" key="10">
    <source>
        <dbReference type="ARBA" id="ARBA00023157"/>
    </source>
</evidence>
<evidence type="ECO:0000256" key="6">
    <source>
        <dbReference type="ARBA" id="ARBA00022801"/>
    </source>
</evidence>
<dbReference type="Gene3D" id="2.60.40.10">
    <property type="entry name" value="Immunoglobulins"/>
    <property type="match status" value="4"/>
</dbReference>
<feature type="domain" description="Fibronectin type-III" evidence="17">
    <location>
        <begin position="358"/>
        <end position="456"/>
    </location>
</feature>
<dbReference type="InterPro" id="IPR003961">
    <property type="entry name" value="FN3_dom"/>
</dbReference>
<dbReference type="Gene3D" id="3.90.190.10">
    <property type="entry name" value="Protein tyrosine phosphatase superfamily"/>
    <property type="match status" value="2"/>
</dbReference>
<dbReference type="GO" id="GO:0004725">
    <property type="term" value="F:protein tyrosine phosphatase activity"/>
    <property type="evidence" value="ECO:0007669"/>
    <property type="project" value="InterPro"/>
</dbReference>
<dbReference type="CDD" id="cd00063">
    <property type="entry name" value="FN3"/>
    <property type="match status" value="3"/>
</dbReference>
<evidence type="ECO:0000256" key="13">
    <source>
        <dbReference type="SAM" id="MobiDB-lite"/>
    </source>
</evidence>
<evidence type="ECO:0000256" key="9">
    <source>
        <dbReference type="ARBA" id="ARBA00023136"/>
    </source>
</evidence>
<comment type="similarity">
    <text evidence="2">Belongs to the protein-tyrosine phosphatase family. Receptor class 2B subfamily.</text>
</comment>
<dbReference type="GeneTree" id="ENSGT00940000157151"/>
<protein>
    <submittedName>
        <fullName evidence="18">Protein tyrosine phosphatase receptor type U</fullName>
    </submittedName>
</protein>
<dbReference type="PRINTS" id="PR00700">
    <property type="entry name" value="PRTYPHPHTASE"/>
</dbReference>
<dbReference type="SMART" id="SM00137">
    <property type="entry name" value="MAM"/>
    <property type="match status" value="1"/>
</dbReference>
<dbReference type="Pfam" id="PF00629">
    <property type="entry name" value="MAM"/>
    <property type="match status" value="1"/>
</dbReference>
<sequence length="1352" mass="150640">NTPGALAASGSCPFPGHALSHSLYGPSRPFTILTVNSPLSPFSPAAAGSYLMVNSSQHTPGQKAHLLFQALSENDTHCLQFSYFMFSRDGRSPGTLSAYVWVTGGLLGSAVWNASGSHGRQWHQAELAVSLFWPSEYQVLFEAVVSSERRGYLGLDDILLLNYPCSKAPHFSRLGDVEVNAGQNATFQCVAAGKAAEAERFLMQVRSGGGETATASPTHGFPAVSKAEQDLYRCVTQSARGAGVSNFAELIVKGGRPPPPLAPPQLLRAGSTYLIIQLNTNSIIGDGPIVRKEIEYRMTSGTWSEVHAVNMMTYKLWHLDPDTEYEISVLLTRPGEGGTGKPGPPLVSRTKCAEPMRAPKGLAFSEIQSRQLTLQWEPLGYNLTRCHTYTMSLCYRYFVGSGHNQTFQECVKMEQNANRYTIKNLLPYKNIHVKLILSNPEGRKEGKEVIFQTDEDVPGGIASESLTFTPLEDMIFLKWEEPVEPNGLITQYEISYQSIESSDPAVNVPGPRRTVSKLRNETYHVFSNLHPGTTYLFSVRARTGKGFGQTALTEITTNISAPTFDYGDMPSPLSESESTITVLLRPAQGRGAPISTYQVIVEEDRPKKLKRELGGQECFPVPLTFDDAMLRGSVHYFGAELPASSLTEAKPFTVGDNQTYSGYWNPPLEPKKAYLIYFQAMSNLKGETRLNCVRIARKGEPPPPPLWPDLSEAVALAPWLLWWSGLCHPRCCCPASPCLSLPCSGDQRSSVVNESSSLLGGSPRRQSGRKGSPYHTGQLHPAVRVADLLQHINQMKTAEGYGFKQEYEVGTACASVSGDAGGRMDRGTRMGSVYDRHRVKLHPLLGDPNSDYINANYIDVSGDRACVPGALGPRQEMVYDFWRMVWQEHCSSIVMITKLVEVGRVKCSKYWPDDSEMYGDIKITLVESETLAEYAVRTFRGYSARHEVKQFHFMSWPEHGVPYHATGLLAFIRRVKASTPPDAGPIVIHCSAGTGRTGCYIVLDVMLDMAECEGVVDIYNCVKTLCSRRINMIQTEEQYIFIHDAILEACLCGETSIPASEFKPTYKEMVRIEPQSNSSQLREEFQTLNSVTPHLDVEECSIALLPRNRERNRSMDVLPPDRCLPFLISVDGDSNNYINAALTDSYTKSAAFVVTLHPLQNTTTDFWRLVYDYGCTSIVMLNQHDELCFPPQPCLQYWPEPGLQHYGPMEVEYISGVADEDIVSRLFRVQNITRLQEGHLMVRHFQYLRWSAYRDTPDSKKSFLHLLAQVERWQKESGDGRTVVHCLNGGGRSGTFCASTMILEMIKCHNMADVFFAAKTLRNYKPNMVETLEQYHFCYDIALEYLESLETR</sequence>
<keyword evidence="19" id="KW-1185">Reference proteome</keyword>
<dbReference type="FunFam" id="3.90.190.10:FF:000014">
    <property type="entry name" value="receptor-type tyrosine-protein phosphatase U isoform X2"/>
    <property type="match status" value="1"/>
</dbReference>
<dbReference type="PROSITE" id="PS50060">
    <property type="entry name" value="MAM_2"/>
    <property type="match status" value="1"/>
</dbReference>
<feature type="domain" description="Fibronectin type-III" evidence="17">
    <location>
        <begin position="260"/>
        <end position="355"/>
    </location>
</feature>
<evidence type="ECO:0000256" key="2">
    <source>
        <dbReference type="ARBA" id="ARBA00006396"/>
    </source>
</evidence>
<proteinExistence type="inferred from homology"/>
<feature type="domain" description="Tyrosine-protein phosphatase" evidence="14">
    <location>
        <begin position="834"/>
        <end position="1049"/>
    </location>
</feature>
<feature type="domain" description="Tyrosine specific protein phosphatases" evidence="15">
    <location>
        <begin position="1261"/>
        <end position="1336"/>
    </location>
</feature>
<evidence type="ECO:0000256" key="3">
    <source>
        <dbReference type="ARBA" id="ARBA00022692"/>
    </source>
</evidence>
<dbReference type="SUPFAM" id="SSF52799">
    <property type="entry name" value="(Phosphotyrosine protein) phosphatases II"/>
    <property type="match status" value="2"/>
</dbReference>
<dbReference type="CDD" id="cd06263">
    <property type="entry name" value="MAM"/>
    <property type="match status" value="1"/>
</dbReference>
<dbReference type="InterPro" id="IPR016130">
    <property type="entry name" value="Tyr_Pase_AS"/>
</dbReference>
<evidence type="ECO:0000313" key="18">
    <source>
        <dbReference type="Ensembl" id="ENSSCAP00000020084.1"/>
    </source>
</evidence>
<evidence type="ECO:0000256" key="12">
    <source>
        <dbReference type="ARBA" id="ARBA00023180"/>
    </source>
</evidence>
<dbReference type="InterPro" id="IPR013783">
    <property type="entry name" value="Ig-like_fold"/>
</dbReference>
<feature type="domain" description="MAM" evidence="16">
    <location>
        <begin position="45"/>
        <end position="167"/>
    </location>
</feature>
<dbReference type="FunFam" id="2.60.40.10:FF:000019">
    <property type="entry name" value="receptor-type tyrosine-protein phosphatase kappa isoform X2"/>
    <property type="match status" value="1"/>
</dbReference>
<keyword evidence="9" id="KW-0472">Membrane</keyword>
<dbReference type="InterPro" id="IPR051622">
    <property type="entry name" value="R-tyr_protein_phosphatases"/>
</dbReference>
<dbReference type="Ensembl" id="ENSSCAT00000022423.1">
    <property type="protein sequence ID" value="ENSSCAP00000020084.1"/>
    <property type="gene ID" value="ENSSCAG00000013528.1"/>
</dbReference>
<dbReference type="PROSITE" id="PS50056">
    <property type="entry name" value="TYR_PHOSPHATASE_2"/>
    <property type="match status" value="2"/>
</dbReference>
<feature type="domain" description="Tyrosine specific protein phosphatases" evidence="15">
    <location>
        <begin position="969"/>
        <end position="1040"/>
    </location>
</feature>
<dbReference type="InterPro" id="IPR036116">
    <property type="entry name" value="FN3_sf"/>
</dbReference>
<keyword evidence="5" id="KW-0677">Repeat</keyword>
<accession>A0A8C9NM33</accession>
<name>A0A8C9NM33_SERCA</name>
<evidence type="ECO:0000313" key="19">
    <source>
        <dbReference type="Proteomes" id="UP000694409"/>
    </source>
</evidence>
<feature type="domain" description="Tyrosine-protein phosphatase" evidence="14">
    <location>
        <begin position="1081"/>
        <end position="1345"/>
    </location>
</feature>
<dbReference type="Proteomes" id="UP000694409">
    <property type="component" value="Unassembled WGS sequence"/>
</dbReference>
<dbReference type="InterPro" id="IPR003595">
    <property type="entry name" value="Tyr_Pase_cat"/>
</dbReference>
<reference evidence="18" key="1">
    <citation type="submission" date="2025-08" db="UniProtKB">
        <authorList>
            <consortium name="Ensembl"/>
        </authorList>
    </citation>
    <scope>IDENTIFICATION</scope>
</reference>
<dbReference type="InterPro" id="IPR000998">
    <property type="entry name" value="MAM_dom"/>
</dbReference>
<dbReference type="SMART" id="SM00194">
    <property type="entry name" value="PTPc"/>
    <property type="match status" value="2"/>
</dbReference>
<keyword evidence="3" id="KW-0812">Transmembrane</keyword>
<feature type="region of interest" description="Disordered" evidence="13">
    <location>
        <begin position="754"/>
        <end position="776"/>
    </location>
</feature>
<dbReference type="PROSITE" id="PS50055">
    <property type="entry name" value="TYR_PHOSPHATASE_PTP"/>
    <property type="match status" value="2"/>
</dbReference>
<organism evidence="18 19">
    <name type="scientific">Serinus canaria</name>
    <name type="common">Island canary</name>
    <name type="synonym">Fringilla canaria</name>
    <dbReference type="NCBI Taxonomy" id="9135"/>
    <lineage>
        <taxon>Eukaryota</taxon>
        <taxon>Metazoa</taxon>
        <taxon>Chordata</taxon>
        <taxon>Craniata</taxon>
        <taxon>Vertebrata</taxon>
        <taxon>Euteleostomi</taxon>
        <taxon>Archelosauria</taxon>
        <taxon>Archosauria</taxon>
        <taxon>Dinosauria</taxon>
        <taxon>Saurischia</taxon>
        <taxon>Theropoda</taxon>
        <taxon>Coelurosauria</taxon>
        <taxon>Aves</taxon>
        <taxon>Neognathae</taxon>
        <taxon>Neoaves</taxon>
        <taxon>Telluraves</taxon>
        <taxon>Australaves</taxon>
        <taxon>Passeriformes</taxon>
        <taxon>Passeroidea</taxon>
        <taxon>Fringillidae</taxon>
        <taxon>Carduelinae</taxon>
        <taxon>Serinus</taxon>
    </lineage>
</organism>
<dbReference type="SMART" id="SM00060">
    <property type="entry name" value="FN3"/>
    <property type="match status" value="3"/>
</dbReference>
<dbReference type="PANTHER" id="PTHR24051">
    <property type="entry name" value="SUSHI DOMAIN-CONTAINING PROTEIN 1"/>
    <property type="match status" value="1"/>
</dbReference>
<evidence type="ECO:0000259" key="14">
    <source>
        <dbReference type="PROSITE" id="PS50055"/>
    </source>
</evidence>
<keyword evidence="12" id="KW-0325">Glycoprotein</keyword>
<dbReference type="FunFam" id="3.90.190.10:FF:000019">
    <property type="entry name" value="receptor-type tyrosine-protein phosphatase U isoform X1"/>
    <property type="match status" value="1"/>
</dbReference>
<dbReference type="SMART" id="SM00404">
    <property type="entry name" value="PTPc_motif"/>
    <property type="match status" value="2"/>
</dbReference>
<keyword evidence="7" id="KW-0904">Protein phosphatase</keyword>
<dbReference type="InterPro" id="IPR013320">
    <property type="entry name" value="ConA-like_dom_sf"/>
</dbReference>
<dbReference type="Gene3D" id="2.60.120.200">
    <property type="match status" value="1"/>
</dbReference>
<evidence type="ECO:0000259" key="15">
    <source>
        <dbReference type="PROSITE" id="PS50056"/>
    </source>
</evidence>
<dbReference type="Pfam" id="PF00041">
    <property type="entry name" value="fn3"/>
    <property type="match status" value="1"/>
</dbReference>